<dbReference type="Pfam" id="PF12796">
    <property type="entry name" value="Ank_2"/>
    <property type="match status" value="1"/>
</dbReference>
<organism evidence="11 12">
    <name type="scientific">Rhynocoris fuscipes</name>
    <dbReference type="NCBI Taxonomy" id="488301"/>
    <lineage>
        <taxon>Eukaryota</taxon>
        <taxon>Metazoa</taxon>
        <taxon>Ecdysozoa</taxon>
        <taxon>Arthropoda</taxon>
        <taxon>Hexapoda</taxon>
        <taxon>Insecta</taxon>
        <taxon>Pterygota</taxon>
        <taxon>Neoptera</taxon>
        <taxon>Paraneoptera</taxon>
        <taxon>Hemiptera</taxon>
        <taxon>Heteroptera</taxon>
        <taxon>Panheteroptera</taxon>
        <taxon>Cimicomorpha</taxon>
        <taxon>Reduviidae</taxon>
        <taxon>Harpactorinae</taxon>
        <taxon>Harpactorini</taxon>
        <taxon>Rhynocoris</taxon>
    </lineage>
</organism>
<dbReference type="Gene3D" id="1.20.120.330">
    <property type="entry name" value="Nucleotidyltransferases domain 2"/>
    <property type="match status" value="1"/>
</dbReference>
<dbReference type="AlphaFoldDB" id="A0AAW1DS07"/>
<dbReference type="GO" id="GO:0032012">
    <property type="term" value="P:regulation of ARF protein signal transduction"/>
    <property type="evidence" value="ECO:0007669"/>
    <property type="project" value="InterPro"/>
</dbReference>
<dbReference type="PROSITE" id="PS50088">
    <property type="entry name" value="ANK_REPEAT"/>
    <property type="match status" value="1"/>
</dbReference>
<name>A0AAW1DS07_9HEMI</name>
<keyword evidence="6 7" id="KW-0040">ANK repeat</keyword>
<dbReference type="GO" id="GO:0005096">
    <property type="term" value="F:GTPase activator activity"/>
    <property type="evidence" value="ECO:0007669"/>
    <property type="project" value="UniProtKB-KW"/>
</dbReference>
<dbReference type="SMART" id="SM00248">
    <property type="entry name" value="ANK"/>
    <property type="match status" value="3"/>
</dbReference>
<dbReference type="Pfam" id="PF01412">
    <property type="entry name" value="ArfGap"/>
    <property type="match status" value="1"/>
</dbReference>
<evidence type="ECO:0000256" key="7">
    <source>
        <dbReference type="PROSITE-ProRule" id="PRU00023"/>
    </source>
</evidence>
<protein>
    <recommendedName>
        <fullName evidence="10">Arf-GAP domain-containing protein</fullName>
    </recommendedName>
</protein>
<dbReference type="SUPFAM" id="SSF48403">
    <property type="entry name" value="Ankyrin repeat"/>
    <property type="match status" value="1"/>
</dbReference>
<dbReference type="CDD" id="cd08833">
    <property type="entry name" value="ArfGap_GIT"/>
    <property type="match status" value="1"/>
</dbReference>
<dbReference type="InterPro" id="IPR047161">
    <property type="entry name" value="GIT-like"/>
</dbReference>
<evidence type="ECO:0000256" key="4">
    <source>
        <dbReference type="ARBA" id="ARBA00022771"/>
    </source>
</evidence>
<dbReference type="PANTHER" id="PTHR46097">
    <property type="entry name" value="G PROTEIN-COUPLED RECEPTOR KINASE INTERACTING ARFGAP"/>
    <property type="match status" value="1"/>
</dbReference>
<dbReference type="Gene3D" id="1.10.220.150">
    <property type="entry name" value="Arf GTPase activating protein"/>
    <property type="match status" value="1"/>
</dbReference>
<dbReference type="SUPFAM" id="SSF57863">
    <property type="entry name" value="ArfGap/RecO-like zinc finger"/>
    <property type="match status" value="1"/>
</dbReference>
<feature type="compositionally biased region" description="Low complexity" evidence="9">
    <location>
        <begin position="389"/>
        <end position="400"/>
    </location>
</feature>
<evidence type="ECO:0000256" key="6">
    <source>
        <dbReference type="ARBA" id="ARBA00023043"/>
    </source>
</evidence>
<gene>
    <name evidence="11" type="ORF">O3M35_000654</name>
</gene>
<keyword evidence="4 8" id="KW-0863">Zinc-finger</keyword>
<evidence type="ECO:0000313" key="12">
    <source>
        <dbReference type="Proteomes" id="UP001461498"/>
    </source>
</evidence>
<dbReference type="GO" id="GO:0098793">
    <property type="term" value="C:presynapse"/>
    <property type="evidence" value="ECO:0007669"/>
    <property type="project" value="GOC"/>
</dbReference>
<dbReference type="InterPro" id="IPR013724">
    <property type="entry name" value="GIT_SHD"/>
</dbReference>
<dbReference type="GO" id="GO:0008270">
    <property type="term" value="F:zinc ion binding"/>
    <property type="evidence" value="ECO:0007669"/>
    <property type="project" value="UniProtKB-KW"/>
</dbReference>
<feature type="region of interest" description="Disordered" evidence="9">
    <location>
        <begin position="432"/>
        <end position="460"/>
    </location>
</feature>
<evidence type="ECO:0000259" key="10">
    <source>
        <dbReference type="PROSITE" id="PS50115"/>
    </source>
</evidence>
<dbReference type="SMART" id="SM00555">
    <property type="entry name" value="GIT"/>
    <property type="match status" value="2"/>
</dbReference>
<keyword evidence="5" id="KW-0862">Zinc</keyword>
<keyword evidence="12" id="KW-1185">Reference proteome</keyword>
<feature type="region of interest" description="Disordered" evidence="9">
    <location>
        <begin position="389"/>
        <end position="409"/>
    </location>
</feature>
<dbReference type="GO" id="GO:0036465">
    <property type="term" value="P:synaptic vesicle recycling"/>
    <property type="evidence" value="ECO:0007669"/>
    <property type="project" value="TreeGrafter"/>
</dbReference>
<evidence type="ECO:0000256" key="8">
    <source>
        <dbReference type="PROSITE-ProRule" id="PRU00288"/>
    </source>
</evidence>
<keyword evidence="1" id="KW-0343">GTPase activation</keyword>
<evidence type="ECO:0000256" key="9">
    <source>
        <dbReference type="SAM" id="MobiDB-lite"/>
    </source>
</evidence>
<keyword evidence="2" id="KW-0479">Metal-binding</keyword>
<dbReference type="PRINTS" id="PR00405">
    <property type="entry name" value="REVINTRACTNG"/>
</dbReference>
<evidence type="ECO:0000256" key="1">
    <source>
        <dbReference type="ARBA" id="ARBA00022468"/>
    </source>
</evidence>
<dbReference type="Proteomes" id="UP001461498">
    <property type="component" value="Unassembled WGS sequence"/>
</dbReference>
<dbReference type="Pfam" id="PF12205">
    <property type="entry name" value="GIT1_C"/>
    <property type="match status" value="1"/>
</dbReference>
<evidence type="ECO:0000256" key="2">
    <source>
        <dbReference type="ARBA" id="ARBA00022723"/>
    </source>
</evidence>
<dbReference type="GO" id="GO:0031267">
    <property type="term" value="F:small GTPase binding"/>
    <property type="evidence" value="ECO:0007669"/>
    <property type="project" value="TreeGrafter"/>
</dbReference>
<feature type="domain" description="Arf-GAP" evidence="10">
    <location>
        <begin position="1"/>
        <end position="121"/>
    </location>
</feature>
<evidence type="ECO:0000313" key="11">
    <source>
        <dbReference type="EMBL" id="KAK9512178.1"/>
    </source>
</evidence>
<comment type="caution">
    <text evidence="11">The sequence shown here is derived from an EMBL/GenBank/DDBJ whole genome shotgun (WGS) entry which is preliminary data.</text>
</comment>
<dbReference type="SMART" id="SM00105">
    <property type="entry name" value="ArfGap"/>
    <property type="match status" value="1"/>
</dbReference>
<accession>A0AAW1DS07</accession>
<proteinExistence type="predicted"/>
<dbReference type="InterPro" id="IPR036770">
    <property type="entry name" value="Ankyrin_rpt-contain_sf"/>
</dbReference>
<dbReference type="InterPro" id="IPR001164">
    <property type="entry name" value="ArfGAP_dom"/>
</dbReference>
<feature type="compositionally biased region" description="Basic and acidic residues" evidence="9">
    <location>
        <begin position="432"/>
        <end position="443"/>
    </location>
</feature>
<dbReference type="EMBL" id="JAPXFL010000001">
    <property type="protein sequence ID" value="KAK9512178.1"/>
    <property type="molecule type" value="Genomic_DNA"/>
</dbReference>
<feature type="compositionally biased region" description="Low complexity" evidence="9">
    <location>
        <begin position="448"/>
        <end position="460"/>
    </location>
</feature>
<dbReference type="InterPro" id="IPR022018">
    <property type="entry name" value="GIT1_C"/>
</dbReference>
<reference evidence="11 12" key="1">
    <citation type="submission" date="2022-12" db="EMBL/GenBank/DDBJ databases">
        <title>Chromosome-level genome assembly of true bugs.</title>
        <authorList>
            <person name="Ma L."/>
            <person name="Li H."/>
        </authorList>
    </citation>
    <scope>NUCLEOTIDE SEQUENCE [LARGE SCALE GENOMIC DNA]</scope>
    <source>
        <strain evidence="11">Lab_2022b</strain>
    </source>
</reference>
<dbReference type="PROSITE" id="PS50297">
    <property type="entry name" value="ANK_REP_REGION"/>
    <property type="match status" value="1"/>
</dbReference>
<dbReference type="PANTHER" id="PTHR46097:SF3">
    <property type="entry name" value="ARF GTPASE-ACTIVATING PROTEIN GIT"/>
    <property type="match status" value="1"/>
</dbReference>
<dbReference type="EMBL" id="JAPXFL010000001">
    <property type="protein sequence ID" value="KAK9512179.1"/>
    <property type="molecule type" value="Genomic_DNA"/>
</dbReference>
<dbReference type="GO" id="GO:0007420">
    <property type="term" value="P:brain development"/>
    <property type="evidence" value="ECO:0007669"/>
    <property type="project" value="InterPro"/>
</dbReference>
<evidence type="ECO:0000256" key="3">
    <source>
        <dbReference type="ARBA" id="ARBA00022737"/>
    </source>
</evidence>
<dbReference type="PROSITE" id="PS50115">
    <property type="entry name" value="ARFGAP"/>
    <property type="match status" value="1"/>
</dbReference>
<dbReference type="Gene3D" id="1.25.40.20">
    <property type="entry name" value="Ankyrin repeat-containing domain"/>
    <property type="match status" value="1"/>
</dbReference>
<dbReference type="InterPro" id="IPR038508">
    <property type="entry name" value="ArfGAP_dom_sf"/>
</dbReference>
<dbReference type="Pfam" id="PF08518">
    <property type="entry name" value="GIT_SHD"/>
    <property type="match status" value="2"/>
</dbReference>
<dbReference type="InterPro" id="IPR037278">
    <property type="entry name" value="ARFGAP/RecO"/>
</dbReference>
<feature type="repeat" description="ANK" evidence="7">
    <location>
        <begin position="157"/>
        <end position="189"/>
    </location>
</feature>
<dbReference type="GO" id="GO:0008277">
    <property type="term" value="P:regulation of G protein-coupled receptor signaling pathway"/>
    <property type="evidence" value="ECO:0007669"/>
    <property type="project" value="TreeGrafter"/>
</dbReference>
<evidence type="ECO:0000256" key="5">
    <source>
        <dbReference type="ARBA" id="ARBA00022833"/>
    </source>
</evidence>
<sequence length="612" mass="68361">MSNKLIKQADICADCGSLDPPWALINRGLLVCDECCSIHRSLGRHISIVKSLKRSPWCISQLKMLHALNNAGVNSIWEHSLSEMKSKKKPTPKDPLHPNKADFIRAKHKDLQFISKSSDSEEELNLQLHSIVRTSNLETTLRLLAQGADPNYLHPEKGSRVLHVAAKAGQLYQVELLFINGADIMGWDSQGNTAAHVARAAGHREVMMRMVEMMYTVTDKLLYFLTRLKPDHNVGQHFIQPTERDCLVIPVFPPGATRVFQLTNEQFEELVMDVYDEVDRRETETIWLSSGASLEYSTVPFLPVDPYLSPTRNQGRQKLARLTPNEFAALVMDILQDAYNRQSENSAGLKTSDEEPLYDSVASDDDYATAEQLAIMVAQNSRGLPLILSEPAKSSSAKAETASERELREKLAAAQAREAQLSAQIQRLNKRVDEANSENERLKRSLKSSVVDSSSPADPVSEMRVVSSMGVSGMPSPSHSLQPGLSGRPVSMYEARDSLRVQSVMPLSEEVIRRTNLVTKRIQELWSSVKPPESNFVYVPCAERIRVAVAELTAIFPQKPPDETVRNALYQLNTSTSRLQVECAELEKCAESVRSLAFNIADANRQIVTRFK</sequence>
<dbReference type="InterPro" id="IPR002110">
    <property type="entry name" value="Ankyrin_rpt"/>
</dbReference>
<keyword evidence="3" id="KW-0677">Repeat</keyword>